<dbReference type="Gene3D" id="3.40.50.1820">
    <property type="entry name" value="alpha/beta hydrolase"/>
    <property type="match status" value="1"/>
</dbReference>
<dbReference type="GO" id="GO:0006629">
    <property type="term" value="P:lipid metabolic process"/>
    <property type="evidence" value="ECO:0007669"/>
    <property type="project" value="InterPro"/>
</dbReference>
<dbReference type="InterPro" id="IPR003386">
    <property type="entry name" value="LACT/PDAT_acylTrfase"/>
</dbReference>
<proteinExistence type="predicted"/>
<dbReference type="PANTHER" id="PTHR11440">
    <property type="entry name" value="LECITHIN-CHOLESTEROL ACYLTRANSFERASE-RELATED"/>
    <property type="match status" value="1"/>
</dbReference>
<evidence type="ECO:0000313" key="1">
    <source>
        <dbReference type="EMBL" id="GGM40495.1"/>
    </source>
</evidence>
<reference evidence="1" key="1">
    <citation type="journal article" date="2014" name="Int. J. Syst. Evol. Microbiol.">
        <title>Complete genome sequence of Corynebacterium casei LMG S-19264T (=DSM 44701T), isolated from a smear-ripened cheese.</title>
        <authorList>
            <consortium name="US DOE Joint Genome Institute (JGI-PGF)"/>
            <person name="Walter F."/>
            <person name="Albersmeier A."/>
            <person name="Kalinowski J."/>
            <person name="Ruckert C."/>
        </authorList>
    </citation>
    <scope>NUCLEOTIDE SEQUENCE</scope>
    <source>
        <strain evidence="1">JCM 19831</strain>
    </source>
</reference>
<reference evidence="1" key="2">
    <citation type="submission" date="2020-09" db="EMBL/GenBank/DDBJ databases">
        <authorList>
            <person name="Sun Q."/>
            <person name="Ohkuma M."/>
        </authorList>
    </citation>
    <scope>NUCLEOTIDE SEQUENCE</scope>
    <source>
        <strain evidence="1">JCM 19831</strain>
    </source>
</reference>
<sequence>MVIPGITGSTLVRRGNGRTVPVWAPSVGALGAAVRTFGRSVTRLRLDEVPEDGPADDGIEAAALVPDLHVIPGVWTVQLGYSRLVSWLTRTFHLFEYDRSTPPAQQHPVPNFVRFPYDWRLSNRYNARLLQETVEPVLHAWRAQGGPFRQARLVLVAHSMGGLVARWYAERLGGAEFVRAVVTIGTPHRGSANALDSIVNGVRRGLGPIALDLTDAVRSFPSMYELLPAYRCVHVDAGLRAPHETTLPNLDRQRATRAREAFHDLLHPAPAHGSTGYDLHTIVGIRQPTRTTVRLDGGELLLSDLIDGQDLGGDGTVPRLAASPPGVLLDAPSIVGVSEQHGSLQHHDHTFEQLYTVLTGTRRVYLDADADAARLGVEVAPTHLTGEAVQVRVAASSGNVRLRATVSDETGTVVGSSLLWRDEPGSFSASFDPLPAGGYVIAVDRDGPDANPATPVTAATLVWDPAAADDE</sequence>
<accession>A0A917TW71</accession>
<dbReference type="Pfam" id="PF02450">
    <property type="entry name" value="LCAT"/>
    <property type="match status" value="1"/>
</dbReference>
<dbReference type="InterPro" id="IPR029058">
    <property type="entry name" value="AB_hydrolase_fold"/>
</dbReference>
<dbReference type="EMBL" id="BMPI01000023">
    <property type="protein sequence ID" value="GGM40495.1"/>
    <property type="molecule type" value="Genomic_DNA"/>
</dbReference>
<evidence type="ECO:0000313" key="2">
    <source>
        <dbReference type="Proteomes" id="UP000642070"/>
    </source>
</evidence>
<dbReference type="InterPro" id="IPR017868">
    <property type="entry name" value="Filamin/ABP280_repeat-like"/>
</dbReference>
<dbReference type="AlphaFoldDB" id="A0A917TW71"/>
<evidence type="ECO:0008006" key="3">
    <source>
        <dbReference type="Google" id="ProtNLM"/>
    </source>
</evidence>
<dbReference type="GO" id="GO:0008374">
    <property type="term" value="F:O-acyltransferase activity"/>
    <property type="evidence" value="ECO:0007669"/>
    <property type="project" value="InterPro"/>
</dbReference>
<dbReference type="Proteomes" id="UP000642070">
    <property type="component" value="Unassembled WGS sequence"/>
</dbReference>
<keyword evidence="2" id="KW-1185">Reference proteome</keyword>
<organism evidence="1 2">
    <name type="scientific">Dactylosporangium sucinum</name>
    <dbReference type="NCBI Taxonomy" id="1424081"/>
    <lineage>
        <taxon>Bacteria</taxon>
        <taxon>Bacillati</taxon>
        <taxon>Actinomycetota</taxon>
        <taxon>Actinomycetes</taxon>
        <taxon>Micromonosporales</taxon>
        <taxon>Micromonosporaceae</taxon>
        <taxon>Dactylosporangium</taxon>
    </lineage>
</organism>
<protein>
    <recommendedName>
        <fullName evidence="3">Lecithin:cholesterol acyltransferase</fullName>
    </recommendedName>
</protein>
<comment type="caution">
    <text evidence="1">The sequence shown here is derived from an EMBL/GenBank/DDBJ whole genome shotgun (WGS) entry which is preliminary data.</text>
</comment>
<dbReference type="PROSITE" id="PS50194">
    <property type="entry name" value="FILAMIN_REPEAT"/>
    <property type="match status" value="1"/>
</dbReference>
<gene>
    <name evidence="1" type="ORF">GCM10007977_047400</name>
</gene>
<name>A0A917TW71_9ACTN</name>
<dbReference type="SUPFAM" id="SSF53474">
    <property type="entry name" value="alpha/beta-Hydrolases"/>
    <property type="match status" value="1"/>
</dbReference>